<comment type="caution">
    <text evidence="1">The sequence shown here is derived from an EMBL/GenBank/DDBJ whole genome shotgun (WGS) entry which is preliminary data.</text>
</comment>
<reference evidence="1" key="1">
    <citation type="submission" date="2021-04" db="EMBL/GenBank/DDBJ databases">
        <authorList>
            <person name="Tunstrom K."/>
        </authorList>
    </citation>
    <scope>NUCLEOTIDE SEQUENCE</scope>
</reference>
<organism evidence="1 2">
    <name type="scientific">Parnassius apollo</name>
    <name type="common">Apollo butterfly</name>
    <name type="synonym">Papilio apollo</name>
    <dbReference type="NCBI Taxonomy" id="110799"/>
    <lineage>
        <taxon>Eukaryota</taxon>
        <taxon>Metazoa</taxon>
        <taxon>Ecdysozoa</taxon>
        <taxon>Arthropoda</taxon>
        <taxon>Hexapoda</taxon>
        <taxon>Insecta</taxon>
        <taxon>Pterygota</taxon>
        <taxon>Neoptera</taxon>
        <taxon>Endopterygota</taxon>
        <taxon>Lepidoptera</taxon>
        <taxon>Glossata</taxon>
        <taxon>Ditrysia</taxon>
        <taxon>Papilionoidea</taxon>
        <taxon>Papilionidae</taxon>
        <taxon>Parnassiinae</taxon>
        <taxon>Parnassini</taxon>
        <taxon>Parnassius</taxon>
        <taxon>Parnassius</taxon>
    </lineage>
</organism>
<gene>
    <name evidence="1" type="ORF">PAPOLLO_LOCUS12585</name>
</gene>
<dbReference type="PANTHER" id="PTHR33223:SF6">
    <property type="entry name" value="CCHC-TYPE DOMAIN-CONTAINING PROTEIN"/>
    <property type="match status" value="1"/>
</dbReference>
<evidence type="ECO:0000313" key="2">
    <source>
        <dbReference type="Proteomes" id="UP000691718"/>
    </source>
</evidence>
<dbReference type="OrthoDB" id="7488542at2759"/>
<evidence type="ECO:0000313" key="1">
    <source>
        <dbReference type="EMBL" id="CAG4993884.1"/>
    </source>
</evidence>
<dbReference type="EMBL" id="CAJQZP010000885">
    <property type="protein sequence ID" value="CAG4993884.1"/>
    <property type="molecule type" value="Genomic_DNA"/>
</dbReference>
<sequence>MENIRLIPGEMIKIIPTFDGDKRHLNLFLRMCEYVIAKFTGTTEQNLYVMNTITSRLIGNAAALVGERDDIETWDEFKQLLIQHFGDSRSEECLNIELETLRIKPGESYLDFCCRIQSLRSILIGKVNRLSDSNMRCSKKAIYENTSLNVFLYNLPEHLVRVVRLKAPNSLEDALSTVLEEVNFHSQYQMRNKMSGSNLASHSQSHNASSSFKFGNNNTQPQHFSSFKPMQMNQPPRYNFGIPPNKQVQMPLPTQGQQRQFNNFGNYYRPPQPNNNQMQFGYRPPQFGYRPVGLQPLPSMRPQQFGMQQRYNNNSNAPQHNQPRINTDVSMRTAPVARPQQGFRVNELELNENDYNDDMYYYENPHYFDQYPNDASYCYPEWQSEETVSAETETNAADTNDIKTTENIENFHIYASTKPPKP</sequence>
<name>A0A8S3X080_PARAO</name>
<accession>A0A8S3X080</accession>
<dbReference type="PANTHER" id="PTHR33223">
    <property type="entry name" value="CCHC-TYPE DOMAIN-CONTAINING PROTEIN"/>
    <property type="match status" value="1"/>
</dbReference>
<dbReference type="Proteomes" id="UP000691718">
    <property type="component" value="Unassembled WGS sequence"/>
</dbReference>
<proteinExistence type="predicted"/>
<keyword evidence="2" id="KW-1185">Reference proteome</keyword>
<dbReference type="AlphaFoldDB" id="A0A8S3X080"/>
<protein>
    <submittedName>
        <fullName evidence="1">(apollo) hypothetical protein</fullName>
    </submittedName>
</protein>